<organism evidence="3 4">
    <name type="scientific">Pseudomonas veronii 1YdBTEX2</name>
    <dbReference type="NCBI Taxonomy" id="1295141"/>
    <lineage>
        <taxon>Bacteria</taxon>
        <taxon>Pseudomonadati</taxon>
        <taxon>Pseudomonadota</taxon>
        <taxon>Gammaproteobacteria</taxon>
        <taxon>Pseudomonadales</taxon>
        <taxon>Pseudomonadaceae</taxon>
        <taxon>Pseudomonas</taxon>
    </lineage>
</organism>
<protein>
    <submittedName>
        <fullName evidence="3">Uncharacterized protein</fullName>
    </submittedName>
</protein>
<dbReference type="PANTHER" id="PTHR12558:SF13">
    <property type="entry name" value="CELL DIVISION CYCLE PROTEIN 27 HOMOLOG"/>
    <property type="match status" value="1"/>
</dbReference>
<dbReference type="PROSITE" id="PS51257">
    <property type="entry name" value="PROKAR_LIPOPROTEIN"/>
    <property type="match status" value="1"/>
</dbReference>
<dbReference type="SUPFAM" id="SSF48452">
    <property type="entry name" value="TPR-like"/>
    <property type="match status" value="1"/>
</dbReference>
<accession>A0A1D3K054</accession>
<dbReference type="AlphaFoldDB" id="A0A1D3K054"/>
<dbReference type="RefSeq" id="WP_017847094.1">
    <property type="nucleotide sequence ID" value="NZ_AOUH01000019.1"/>
</dbReference>
<keyword evidence="1" id="KW-0802">TPR repeat</keyword>
<name>A0A1D3K054_PSEVE</name>
<dbReference type="PANTHER" id="PTHR12558">
    <property type="entry name" value="CELL DIVISION CYCLE 16,23,27"/>
    <property type="match status" value="1"/>
</dbReference>
<proteinExistence type="predicted"/>
<dbReference type="Pfam" id="PF13432">
    <property type="entry name" value="TPR_16"/>
    <property type="match status" value="1"/>
</dbReference>
<evidence type="ECO:0000256" key="2">
    <source>
        <dbReference type="SAM" id="SignalP"/>
    </source>
</evidence>
<dbReference type="InterPro" id="IPR019734">
    <property type="entry name" value="TPR_rpt"/>
</dbReference>
<dbReference type="PROSITE" id="PS50005">
    <property type="entry name" value="TPR"/>
    <property type="match status" value="1"/>
</dbReference>
<sequence length="260" mass="28160">MPNRFAYTSLLLASVMLASCANQPISDGSYQRYMQLAGDLQKRGDAGSAAALYEKATQEPDAQIESWLKLGEARLVSGDARAAERAYQQALERQPDSAAGLLGVGTAQLRQGKLERAITSLTQASAGNDYPEAFNRLGVAQMLRGQPAAAQVAFTQSLVLVPTNLDIQCNLALAYALGGQSQQALQTIKTVRESPRAQASHQRNALLVMVLTGHEKDLKTQNLEDITPKQYTRLLTEARRIKAIQDPVIQARELGLVGSR</sequence>
<evidence type="ECO:0000313" key="4">
    <source>
        <dbReference type="Proteomes" id="UP000245431"/>
    </source>
</evidence>
<evidence type="ECO:0000256" key="1">
    <source>
        <dbReference type="PROSITE-ProRule" id="PRU00339"/>
    </source>
</evidence>
<gene>
    <name evidence="3" type="ORF">PVE_R1G3818</name>
</gene>
<evidence type="ECO:0000313" key="3">
    <source>
        <dbReference type="EMBL" id="SBW81700.1"/>
    </source>
</evidence>
<dbReference type="Proteomes" id="UP000245431">
    <property type="component" value="Chromosome PVE_r1"/>
</dbReference>
<feature type="signal peptide" evidence="2">
    <location>
        <begin position="1"/>
        <end position="21"/>
    </location>
</feature>
<dbReference type="InterPro" id="IPR011990">
    <property type="entry name" value="TPR-like_helical_dom_sf"/>
</dbReference>
<keyword evidence="2" id="KW-0732">Signal</keyword>
<dbReference type="SMART" id="SM00028">
    <property type="entry name" value="TPR"/>
    <property type="match status" value="3"/>
</dbReference>
<reference evidence="4" key="1">
    <citation type="submission" date="2016-07" db="EMBL/GenBank/DDBJ databases">
        <authorList>
            <person name="Florea S."/>
            <person name="Webb J.S."/>
            <person name="Jaromczyk J."/>
            <person name="Schardl C.L."/>
        </authorList>
    </citation>
    <scope>NUCLEOTIDE SEQUENCE [LARGE SCALE GENOMIC DNA]</scope>
    <source>
        <strain evidence="4">1YdBTEX2</strain>
    </source>
</reference>
<dbReference type="Gene3D" id="1.25.40.10">
    <property type="entry name" value="Tetratricopeptide repeat domain"/>
    <property type="match status" value="2"/>
</dbReference>
<dbReference type="EMBL" id="LT599583">
    <property type="protein sequence ID" value="SBW81700.1"/>
    <property type="molecule type" value="Genomic_DNA"/>
</dbReference>
<feature type="repeat" description="TPR" evidence="1">
    <location>
        <begin position="64"/>
        <end position="97"/>
    </location>
</feature>
<feature type="chain" id="PRO_5008916340" evidence="2">
    <location>
        <begin position="22"/>
        <end position="260"/>
    </location>
</feature>